<protein>
    <submittedName>
        <fullName evidence="1">Uncharacterized protein</fullName>
    </submittedName>
</protein>
<reference evidence="1 2" key="1">
    <citation type="submission" date="2021-07" db="EMBL/GenBank/DDBJ databases">
        <title>The Aristolochia fimbriata genome: insights into angiosperm evolution, floral development and chemical biosynthesis.</title>
        <authorList>
            <person name="Jiao Y."/>
        </authorList>
    </citation>
    <scope>NUCLEOTIDE SEQUENCE [LARGE SCALE GENOMIC DNA]</scope>
    <source>
        <strain evidence="1">IBCAS-2021</strain>
        <tissue evidence="1">Leaf</tissue>
    </source>
</reference>
<organism evidence="1 2">
    <name type="scientific">Aristolochia fimbriata</name>
    <name type="common">White veined hardy Dutchman's pipe vine</name>
    <dbReference type="NCBI Taxonomy" id="158543"/>
    <lineage>
        <taxon>Eukaryota</taxon>
        <taxon>Viridiplantae</taxon>
        <taxon>Streptophyta</taxon>
        <taxon>Embryophyta</taxon>
        <taxon>Tracheophyta</taxon>
        <taxon>Spermatophyta</taxon>
        <taxon>Magnoliopsida</taxon>
        <taxon>Magnoliidae</taxon>
        <taxon>Piperales</taxon>
        <taxon>Aristolochiaceae</taxon>
        <taxon>Aristolochia</taxon>
    </lineage>
</organism>
<name>A0AAV7E674_ARIFI</name>
<accession>A0AAV7E674</accession>
<dbReference type="AlphaFoldDB" id="A0AAV7E674"/>
<gene>
    <name evidence="1" type="ORF">H6P81_015488</name>
</gene>
<keyword evidence="2" id="KW-1185">Reference proteome</keyword>
<dbReference type="EMBL" id="JAINDJ010000006">
    <property type="protein sequence ID" value="KAG9444148.1"/>
    <property type="molecule type" value="Genomic_DNA"/>
</dbReference>
<proteinExistence type="predicted"/>
<evidence type="ECO:0000313" key="1">
    <source>
        <dbReference type="EMBL" id="KAG9444148.1"/>
    </source>
</evidence>
<sequence>MATKPEMSAWTDLLHSCTKQLEQAAPSAHFPPLLSVVEELGPTGGAVQKAQVESPKDRGSSAINCSNQIRWKLVLIRQKEKGKVSTMHVPCSARCLVL</sequence>
<dbReference type="Proteomes" id="UP000825729">
    <property type="component" value="Unassembled WGS sequence"/>
</dbReference>
<comment type="caution">
    <text evidence="1">The sequence shown here is derived from an EMBL/GenBank/DDBJ whole genome shotgun (WGS) entry which is preliminary data.</text>
</comment>
<evidence type="ECO:0000313" key="2">
    <source>
        <dbReference type="Proteomes" id="UP000825729"/>
    </source>
</evidence>